<dbReference type="AlphaFoldDB" id="A0A940T202"/>
<organism evidence="1 2">
    <name type="scientific">Leucobacter exalbidus</name>
    <dbReference type="NCBI Taxonomy" id="662960"/>
    <lineage>
        <taxon>Bacteria</taxon>
        <taxon>Bacillati</taxon>
        <taxon>Actinomycetota</taxon>
        <taxon>Actinomycetes</taxon>
        <taxon>Micrococcales</taxon>
        <taxon>Microbacteriaceae</taxon>
        <taxon>Leucobacter</taxon>
    </lineage>
</organism>
<keyword evidence="2" id="KW-1185">Reference proteome</keyword>
<dbReference type="SUPFAM" id="SSF52540">
    <property type="entry name" value="P-loop containing nucleoside triphosphate hydrolases"/>
    <property type="match status" value="1"/>
</dbReference>
<proteinExistence type="predicted"/>
<dbReference type="InterPro" id="IPR027417">
    <property type="entry name" value="P-loop_NTPase"/>
</dbReference>
<dbReference type="EMBL" id="JAFIDA010000001">
    <property type="protein sequence ID" value="MBP1327360.1"/>
    <property type="molecule type" value="Genomic_DNA"/>
</dbReference>
<dbReference type="Gene3D" id="3.40.50.300">
    <property type="entry name" value="P-loop containing nucleotide triphosphate hydrolases"/>
    <property type="match status" value="1"/>
</dbReference>
<dbReference type="RefSeq" id="WP_209706123.1">
    <property type="nucleotide sequence ID" value="NZ_JAFIDA010000001.1"/>
</dbReference>
<gene>
    <name evidence="1" type="ORF">JOF28_002592</name>
</gene>
<evidence type="ECO:0000313" key="1">
    <source>
        <dbReference type="EMBL" id="MBP1327360.1"/>
    </source>
</evidence>
<sequence>MTDPSARSLPAPGSFDVLIIDGRSGSGKTVLAERAIARAQLAEQDPQLLHVEDLYPGWDGLDAGSRALAGVLARRGYRRYDWIAGEFGEQIAIGPELPLIIEGCGALTAETLAAARTFAGPATRVTTLWLECPAAERRARALARDGDTYAPHWRRWAAQEETLYARTRPWLLADRIIASGR</sequence>
<comment type="caution">
    <text evidence="1">The sequence shown here is derived from an EMBL/GenBank/DDBJ whole genome shotgun (WGS) entry which is preliminary data.</text>
</comment>
<name>A0A940T202_9MICO</name>
<evidence type="ECO:0000313" key="2">
    <source>
        <dbReference type="Proteomes" id="UP000675163"/>
    </source>
</evidence>
<protein>
    <submittedName>
        <fullName evidence="1">Uncharacterized protein</fullName>
    </submittedName>
</protein>
<dbReference type="Proteomes" id="UP000675163">
    <property type="component" value="Unassembled WGS sequence"/>
</dbReference>
<reference evidence="1" key="1">
    <citation type="submission" date="2021-02" db="EMBL/GenBank/DDBJ databases">
        <title>Sequencing the genomes of 1000 actinobacteria strains.</title>
        <authorList>
            <person name="Klenk H.-P."/>
        </authorList>
    </citation>
    <scope>NUCLEOTIDE SEQUENCE</scope>
    <source>
        <strain evidence="1">DSM 22850</strain>
    </source>
</reference>
<accession>A0A940T202</accession>